<protein>
    <submittedName>
        <fullName evidence="1">Uncharacterized protein</fullName>
    </submittedName>
</protein>
<reference evidence="1 2" key="1">
    <citation type="submission" date="2015-08" db="EMBL/GenBank/DDBJ databases">
        <title>Genome sequencing of Penicillium nordicum.</title>
        <authorList>
            <person name="Nguyen H.D."/>
            <person name="Seifert K.A."/>
        </authorList>
    </citation>
    <scope>NUCLEOTIDE SEQUENCE [LARGE SCALE GENOMIC DNA]</scope>
    <source>
        <strain evidence="1 2">DAOMC 185683</strain>
    </source>
</reference>
<keyword evidence="2" id="KW-1185">Reference proteome</keyword>
<dbReference type="AlphaFoldDB" id="A0A0M9WCG5"/>
<proteinExistence type="predicted"/>
<name>A0A0M9WCG5_9EURO</name>
<sequence length="111" mass="12661">MNSILSFGSFLILFFFFYNRDLGFVLDRHYVDPPLSRVTTIPTLRLPPPPINPLDLNYHPVRLANLRPQSASSFLIRLPYPHAPASHPNSSALLVSTHLFASSQFQNERRT</sequence>
<gene>
    <name evidence="1" type="ORF">ACN38_g9566</name>
</gene>
<evidence type="ECO:0000313" key="2">
    <source>
        <dbReference type="Proteomes" id="UP000037696"/>
    </source>
</evidence>
<evidence type="ECO:0000313" key="1">
    <source>
        <dbReference type="EMBL" id="KOS39599.1"/>
    </source>
</evidence>
<dbReference type="EMBL" id="LHQQ01000196">
    <property type="protein sequence ID" value="KOS39599.1"/>
    <property type="molecule type" value="Genomic_DNA"/>
</dbReference>
<organism evidence="1 2">
    <name type="scientific">Penicillium nordicum</name>
    <dbReference type="NCBI Taxonomy" id="229535"/>
    <lineage>
        <taxon>Eukaryota</taxon>
        <taxon>Fungi</taxon>
        <taxon>Dikarya</taxon>
        <taxon>Ascomycota</taxon>
        <taxon>Pezizomycotina</taxon>
        <taxon>Eurotiomycetes</taxon>
        <taxon>Eurotiomycetidae</taxon>
        <taxon>Eurotiales</taxon>
        <taxon>Aspergillaceae</taxon>
        <taxon>Penicillium</taxon>
    </lineage>
</organism>
<dbReference type="OrthoDB" id="4368915at2759"/>
<accession>A0A0M9WCG5</accession>
<dbReference type="Proteomes" id="UP000037696">
    <property type="component" value="Unassembled WGS sequence"/>
</dbReference>
<comment type="caution">
    <text evidence="1">The sequence shown here is derived from an EMBL/GenBank/DDBJ whole genome shotgun (WGS) entry which is preliminary data.</text>
</comment>